<sequence>MTRYPLLNKLWLRSASRCLLTSITFCVRA</sequence>
<protein>
    <submittedName>
        <fullName evidence="1">Uncharacterized protein</fullName>
    </submittedName>
</protein>
<dbReference type="Proteomes" id="UP000663840">
    <property type="component" value="Unassembled WGS sequence"/>
</dbReference>
<dbReference type="AlphaFoldDB" id="A0A8H3AU08"/>
<organism evidence="1 2">
    <name type="scientific">Rhizoctonia solani</name>
    <dbReference type="NCBI Taxonomy" id="456999"/>
    <lineage>
        <taxon>Eukaryota</taxon>
        <taxon>Fungi</taxon>
        <taxon>Dikarya</taxon>
        <taxon>Basidiomycota</taxon>
        <taxon>Agaricomycotina</taxon>
        <taxon>Agaricomycetes</taxon>
        <taxon>Cantharellales</taxon>
        <taxon>Ceratobasidiaceae</taxon>
        <taxon>Rhizoctonia</taxon>
    </lineage>
</organism>
<evidence type="ECO:0000313" key="2">
    <source>
        <dbReference type="Proteomes" id="UP000663840"/>
    </source>
</evidence>
<name>A0A8H3AU08_9AGAM</name>
<accession>A0A8H3AU08</accession>
<comment type="caution">
    <text evidence="1">The sequence shown here is derived from an EMBL/GenBank/DDBJ whole genome shotgun (WGS) entry which is preliminary data.</text>
</comment>
<gene>
    <name evidence="1" type="ORF">RDB_LOCUS76969</name>
</gene>
<dbReference type="EMBL" id="CAJMWR010002112">
    <property type="protein sequence ID" value="CAE6439814.1"/>
    <property type="molecule type" value="Genomic_DNA"/>
</dbReference>
<evidence type="ECO:0000313" key="1">
    <source>
        <dbReference type="EMBL" id="CAE6439814.1"/>
    </source>
</evidence>
<reference evidence="1" key="1">
    <citation type="submission" date="2021-01" db="EMBL/GenBank/DDBJ databases">
        <authorList>
            <person name="Kaushik A."/>
        </authorList>
    </citation>
    <scope>NUCLEOTIDE SEQUENCE</scope>
    <source>
        <strain evidence="1">AG1-1A</strain>
    </source>
</reference>
<proteinExistence type="predicted"/>